<sequence length="107" mass="12339">MRDLVQEREDLEILEAQDGLQAIDLYREHRPDLVFMDIVMPRKNGLEALSEIRRFDPAARVVIASSTGTRKNLKAAIDAGACDFIQKPFERDDVLEILRRNLEGEWD</sequence>
<evidence type="ECO:0000313" key="3">
    <source>
        <dbReference type="EMBL" id="QTX33812.1"/>
    </source>
</evidence>
<dbReference type="SUPFAM" id="SSF52172">
    <property type="entry name" value="CheY-like"/>
    <property type="match status" value="1"/>
</dbReference>
<keyword evidence="1" id="KW-0597">Phosphoprotein</keyword>
<dbReference type="AlphaFoldDB" id="A0A9Q7ASA6"/>
<keyword evidence="4" id="KW-1185">Reference proteome</keyword>
<dbReference type="InterPro" id="IPR011006">
    <property type="entry name" value="CheY-like_superfamily"/>
</dbReference>
<dbReference type="InterPro" id="IPR001789">
    <property type="entry name" value="Sig_transdc_resp-reg_receiver"/>
</dbReference>
<dbReference type="Pfam" id="PF00072">
    <property type="entry name" value="Response_reg"/>
    <property type="match status" value="1"/>
</dbReference>
<dbReference type="Proteomes" id="UP000671879">
    <property type="component" value="Chromosome"/>
</dbReference>
<organism evidence="3 4">
    <name type="scientific">Aminithiophilus ramosus</name>
    <dbReference type="NCBI Taxonomy" id="3029084"/>
    <lineage>
        <taxon>Bacteria</taxon>
        <taxon>Thermotogati</taxon>
        <taxon>Synergistota</taxon>
        <taxon>Synergistia</taxon>
        <taxon>Synergistales</taxon>
        <taxon>Aminithiophilaceae</taxon>
        <taxon>Aminithiophilus</taxon>
    </lineage>
</organism>
<evidence type="ECO:0000313" key="4">
    <source>
        <dbReference type="Proteomes" id="UP000671879"/>
    </source>
</evidence>
<feature type="domain" description="Response regulatory" evidence="2">
    <location>
        <begin position="1"/>
        <end position="102"/>
    </location>
</feature>
<dbReference type="InterPro" id="IPR052048">
    <property type="entry name" value="ST_Response_Regulator"/>
</dbReference>
<dbReference type="PANTHER" id="PTHR43228">
    <property type="entry name" value="TWO-COMPONENT RESPONSE REGULATOR"/>
    <property type="match status" value="1"/>
</dbReference>
<accession>A0A9Q7ASA6</accession>
<dbReference type="EMBL" id="CP072943">
    <property type="protein sequence ID" value="QTX33812.1"/>
    <property type="molecule type" value="Genomic_DNA"/>
</dbReference>
<dbReference type="Gene3D" id="3.40.50.2300">
    <property type="match status" value="1"/>
</dbReference>
<protein>
    <submittedName>
        <fullName evidence="3">Response regulator</fullName>
    </submittedName>
</protein>
<dbReference type="SMART" id="SM00448">
    <property type="entry name" value="REC"/>
    <property type="match status" value="1"/>
</dbReference>
<dbReference type="GO" id="GO:0000160">
    <property type="term" value="P:phosphorelay signal transduction system"/>
    <property type="evidence" value="ECO:0007669"/>
    <property type="project" value="InterPro"/>
</dbReference>
<feature type="modified residue" description="4-aspartylphosphate" evidence="1">
    <location>
        <position position="37"/>
    </location>
</feature>
<evidence type="ECO:0000259" key="2">
    <source>
        <dbReference type="PROSITE" id="PS50110"/>
    </source>
</evidence>
<evidence type="ECO:0000256" key="1">
    <source>
        <dbReference type="PROSITE-ProRule" id="PRU00169"/>
    </source>
</evidence>
<dbReference type="PROSITE" id="PS50110">
    <property type="entry name" value="RESPONSE_REGULATORY"/>
    <property type="match status" value="1"/>
</dbReference>
<dbReference type="KEGG" id="aram:KAR29_11525"/>
<gene>
    <name evidence="3" type="ORF">KAR29_11525</name>
</gene>
<reference evidence="4" key="1">
    <citation type="submission" date="2021-04" db="EMBL/GenBank/DDBJ databases">
        <title>A novel Synergistetes isolate from a pyrite-forming mixed culture.</title>
        <authorList>
            <person name="Bunk B."/>
            <person name="Sproer C."/>
            <person name="Spring S."/>
            <person name="Pester M."/>
        </authorList>
    </citation>
    <scope>NUCLEOTIDE SEQUENCE [LARGE SCALE GENOMIC DNA]</scope>
    <source>
        <strain evidence="4">J.5.4.2-T.3.5.2</strain>
    </source>
</reference>
<dbReference type="PANTHER" id="PTHR43228:SF1">
    <property type="entry name" value="TWO-COMPONENT RESPONSE REGULATOR ARR22"/>
    <property type="match status" value="1"/>
</dbReference>
<name>A0A9Q7ASA6_9BACT</name>
<proteinExistence type="predicted"/>